<evidence type="ECO:0000313" key="1">
    <source>
        <dbReference type="EMBL" id="GLS87714.1"/>
    </source>
</evidence>
<organism evidence="1 2">
    <name type="scientific">Cypionkella aquatica</name>
    <dbReference type="NCBI Taxonomy" id="1756042"/>
    <lineage>
        <taxon>Bacteria</taxon>
        <taxon>Pseudomonadati</taxon>
        <taxon>Pseudomonadota</taxon>
        <taxon>Alphaproteobacteria</taxon>
        <taxon>Rhodobacterales</taxon>
        <taxon>Paracoccaceae</taxon>
        <taxon>Cypionkella</taxon>
    </lineage>
</organism>
<sequence>MFATCELFSIDNPMEAPLSANIPTEPLSPLAARCARHIVSHPERHLHLPARAREALYARQWQVLHQARRQPTFRLITGGEGGAA</sequence>
<protein>
    <submittedName>
        <fullName evidence="1">Uncharacterized protein</fullName>
    </submittedName>
</protein>
<evidence type="ECO:0000313" key="2">
    <source>
        <dbReference type="Proteomes" id="UP001157355"/>
    </source>
</evidence>
<dbReference type="Proteomes" id="UP001157355">
    <property type="component" value="Unassembled WGS sequence"/>
</dbReference>
<dbReference type="EMBL" id="BSPP01000010">
    <property type="protein sequence ID" value="GLS87714.1"/>
    <property type="molecule type" value="Genomic_DNA"/>
</dbReference>
<accession>A0AA37U500</accession>
<reference evidence="1 2" key="1">
    <citation type="journal article" date="2014" name="Int. J. Syst. Evol. Microbiol.">
        <title>Complete genome sequence of Corynebacterium casei LMG S-19264T (=DSM 44701T), isolated from a smear-ripened cheese.</title>
        <authorList>
            <consortium name="US DOE Joint Genome Institute (JGI-PGF)"/>
            <person name="Walter F."/>
            <person name="Albersmeier A."/>
            <person name="Kalinowski J."/>
            <person name="Ruckert C."/>
        </authorList>
    </citation>
    <scope>NUCLEOTIDE SEQUENCE [LARGE SCALE GENOMIC DNA]</scope>
    <source>
        <strain evidence="1 2">NBRC 111766</strain>
    </source>
</reference>
<name>A0AA37U500_9RHOB</name>
<proteinExistence type="predicted"/>
<comment type="caution">
    <text evidence="1">The sequence shown here is derived from an EMBL/GenBank/DDBJ whole genome shotgun (WGS) entry which is preliminary data.</text>
</comment>
<gene>
    <name evidence="1" type="ORF">GCM10010873_26880</name>
</gene>
<dbReference type="AlphaFoldDB" id="A0AA37U500"/>
<keyword evidence="2" id="KW-1185">Reference proteome</keyword>